<sequence>MNRRLIKGLIVIWITIAVVGAYFLIYGILHGNSFSNFQFLDKSKGKIYNMQKDEDISIKNCNKISLDFSNEDIFIQTTDEANLRVVQSSVGKLKNEDKFVMSKNGDNIEIKTNNRNGTFKFHVFQFININQKIEVYIPKKYVEDLYVNLSSGDMSFNSSVEMNDIYCSQASGDIHVKGGITGNNVNIKTTSGDINADGIYSKYYKLENTSGDIRINSISGSGDIKAVSGDVKVNYRGIDNYSKINSVSGDIDLVIPKSLSFKFNGQSISGDVNSDFPLNYENTRKNRAVVQVGNPPYKTVDVNAVSGDINLSQ</sequence>
<proteinExistence type="predicted"/>
<protein>
    <recommendedName>
        <fullName evidence="2">DUF4097 domain-containing protein</fullName>
    </recommendedName>
</protein>
<dbReference type="Pfam" id="PF13349">
    <property type="entry name" value="DUF4097"/>
    <property type="match status" value="1"/>
</dbReference>
<evidence type="ECO:0000313" key="4">
    <source>
        <dbReference type="Proteomes" id="UP000002411"/>
    </source>
</evidence>
<keyword evidence="1" id="KW-0812">Transmembrane</keyword>
<feature type="domain" description="DUF4097" evidence="2">
    <location>
        <begin position="61"/>
        <end position="311"/>
    </location>
</feature>
<organism evidence="3 4">
    <name type="scientific">Clostridium kluyveri (strain ATCC 8527 / DSM 555 / NBRC 12016 / NCIMB 10680 / K1)</name>
    <dbReference type="NCBI Taxonomy" id="431943"/>
    <lineage>
        <taxon>Bacteria</taxon>
        <taxon>Bacillati</taxon>
        <taxon>Bacillota</taxon>
        <taxon>Clostridia</taxon>
        <taxon>Eubacteriales</taxon>
        <taxon>Clostridiaceae</taxon>
        <taxon>Clostridium</taxon>
    </lineage>
</organism>
<evidence type="ECO:0000313" key="3">
    <source>
        <dbReference type="EMBL" id="EDK34720.1"/>
    </source>
</evidence>
<keyword evidence="1" id="KW-0472">Membrane</keyword>
<dbReference type="eggNOG" id="COG3595">
    <property type="taxonomic scope" value="Bacteria"/>
</dbReference>
<keyword evidence="1" id="KW-1133">Transmembrane helix</keyword>
<dbReference type="InterPro" id="IPR025164">
    <property type="entry name" value="Toastrack_DUF4097"/>
</dbReference>
<accession>A5N0S4</accession>
<dbReference type="EMBL" id="CP000673">
    <property type="protein sequence ID" value="EDK34720.1"/>
    <property type="molecule type" value="Genomic_DNA"/>
</dbReference>
<reference evidence="3 4" key="1">
    <citation type="journal article" date="2008" name="Proc. Natl. Acad. Sci. U.S.A.">
        <title>The genome of Clostridium kluyveri, a strict anaerobe with unique metabolic features.</title>
        <authorList>
            <person name="Seedorf H."/>
            <person name="Fricke W.F."/>
            <person name="Veith B."/>
            <person name="Brueggemann H."/>
            <person name="Liesegang H."/>
            <person name="Strittmatter A."/>
            <person name="Miethke M."/>
            <person name="Buckel W."/>
            <person name="Hinderberger J."/>
            <person name="Li F."/>
            <person name="Hagemeier C."/>
            <person name="Thauer R.K."/>
            <person name="Gottschalk G."/>
        </authorList>
    </citation>
    <scope>NUCLEOTIDE SEQUENCE [LARGE SCALE GENOMIC DNA]</scope>
    <source>
        <strain evidence="4">ATCC 8527 / DSM 555 / NCIMB 10680</strain>
    </source>
</reference>
<dbReference type="AlphaFoldDB" id="A5N0S4"/>
<dbReference type="STRING" id="431943.CKL_2708"/>
<dbReference type="KEGG" id="ckl:CKL_2708"/>
<evidence type="ECO:0000256" key="1">
    <source>
        <dbReference type="SAM" id="Phobius"/>
    </source>
</evidence>
<evidence type="ECO:0000259" key="2">
    <source>
        <dbReference type="Pfam" id="PF13349"/>
    </source>
</evidence>
<dbReference type="RefSeq" id="WP_012103050.1">
    <property type="nucleotide sequence ID" value="NC_009706.1"/>
</dbReference>
<dbReference type="Proteomes" id="UP000002411">
    <property type="component" value="Chromosome"/>
</dbReference>
<name>A5N0S4_CLOK5</name>
<dbReference type="HOGENOM" id="CLU_870694_0_0_9"/>
<keyword evidence="4" id="KW-1185">Reference proteome</keyword>
<gene>
    <name evidence="3" type="ordered locus">CKL_2708</name>
</gene>
<feature type="transmembrane region" description="Helical" evidence="1">
    <location>
        <begin position="9"/>
        <end position="29"/>
    </location>
</feature>